<dbReference type="Proteomes" id="UP000037151">
    <property type="component" value="Unassembled WGS sequence"/>
</dbReference>
<evidence type="ECO:0000256" key="2">
    <source>
        <dbReference type="SAM" id="SignalP"/>
    </source>
</evidence>
<dbReference type="AlphaFoldDB" id="A0A0L0JTS2"/>
<feature type="region of interest" description="Disordered" evidence="1">
    <location>
        <begin position="126"/>
        <end position="147"/>
    </location>
</feature>
<reference evidence="4" key="1">
    <citation type="submission" date="2014-07" db="EMBL/GenBank/DDBJ databases">
        <title>Genome sequencing of plant-pathogenic Streptomyces species.</title>
        <authorList>
            <person name="Harrison J."/>
            <person name="Sapp M."/>
            <person name="Thwaites R."/>
            <person name="Studholme D.J."/>
        </authorList>
    </citation>
    <scope>NUCLEOTIDE SEQUENCE [LARGE SCALE GENOMIC DNA]</scope>
    <source>
        <strain evidence="4">NCPPB 4445</strain>
    </source>
</reference>
<dbReference type="RefSeq" id="WP_050373795.1">
    <property type="nucleotide sequence ID" value="NZ_KQ257831.1"/>
</dbReference>
<comment type="caution">
    <text evidence="3">The sequence shown here is derived from an EMBL/GenBank/DDBJ whole genome shotgun (WGS) entry which is preliminary data.</text>
</comment>
<dbReference type="PATRIC" id="fig|42234.21.peg.6674"/>
<name>A0A0L0JTS2_9ACTN</name>
<evidence type="ECO:0000313" key="3">
    <source>
        <dbReference type="EMBL" id="KND28943.1"/>
    </source>
</evidence>
<feature type="signal peptide" evidence="2">
    <location>
        <begin position="1"/>
        <end position="21"/>
    </location>
</feature>
<proteinExistence type="predicted"/>
<dbReference type="EMBL" id="JPPY01000182">
    <property type="protein sequence ID" value="KND28943.1"/>
    <property type="molecule type" value="Genomic_DNA"/>
</dbReference>
<evidence type="ECO:0000313" key="4">
    <source>
        <dbReference type="Proteomes" id="UP000037151"/>
    </source>
</evidence>
<accession>A0A0L0JTS2</accession>
<sequence>MPRYMKRTALALCAMASLAAAGTATPHHHSRTVLLDCAGHPQTRPADYILACGDGNSRLTSLHWSRWTSAEAEAEGLNAVNDCVPYCAAGKFHSYPVRVRLDAPSTGKVRHYTRVTLTFTADRPDKAPQTATYRLSEAPSGARGTAR</sequence>
<protein>
    <recommendedName>
        <fullName evidence="5">Secreted protein</fullName>
    </recommendedName>
</protein>
<gene>
    <name evidence="3" type="ORF">IQ63_32420</name>
</gene>
<evidence type="ECO:0000256" key="1">
    <source>
        <dbReference type="SAM" id="MobiDB-lite"/>
    </source>
</evidence>
<feature type="chain" id="PRO_5005541963" description="Secreted protein" evidence="2">
    <location>
        <begin position="22"/>
        <end position="147"/>
    </location>
</feature>
<keyword evidence="2" id="KW-0732">Signal</keyword>
<evidence type="ECO:0008006" key="5">
    <source>
        <dbReference type="Google" id="ProtNLM"/>
    </source>
</evidence>
<organism evidence="3 4">
    <name type="scientific">Streptomyces acidiscabies</name>
    <dbReference type="NCBI Taxonomy" id="42234"/>
    <lineage>
        <taxon>Bacteria</taxon>
        <taxon>Bacillati</taxon>
        <taxon>Actinomycetota</taxon>
        <taxon>Actinomycetes</taxon>
        <taxon>Kitasatosporales</taxon>
        <taxon>Streptomycetaceae</taxon>
        <taxon>Streptomyces</taxon>
    </lineage>
</organism>
<dbReference type="OrthoDB" id="5149662at2"/>